<feature type="compositionally biased region" description="Acidic residues" evidence="5">
    <location>
        <begin position="173"/>
        <end position="184"/>
    </location>
</feature>
<dbReference type="Proteomes" id="UP000095280">
    <property type="component" value="Unplaced"/>
</dbReference>
<dbReference type="GO" id="GO:0005634">
    <property type="term" value="C:nucleus"/>
    <property type="evidence" value="ECO:0007669"/>
    <property type="project" value="TreeGrafter"/>
</dbReference>
<feature type="compositionally biased region" description="Polar residues" evidence="5">
    <location>
        <begin position="13"/>
        <end position="23"/>
    </location>
</feature>
<name>A0A1I8J466_9PLAT</name>
<evidence type="ECO:0000256" key="4">
    <source>
        <dbReference type="PROSITE-ProRule" id="PRU00221"/>
    </source>
</evidence>
<dbReference type="PROSITE" id="PS50294">
    <property type="entry name" value="WD_REPEATS_REGION"/>
    <property type="match status" value="1"/>
</dbReference>
<feature type="compositionally biased region" description="Basic and acidic residues" evidence="5">
    <location>
        <begin position="139"/>
        <end position="150"/>
    </location>
</feature>
<proteinExistence type="inferred from homology"/>
<dbReference type="WBParaSite" id="maker-uti_cns_0045892-snap-gene-1.55-mRNA-1">
    <property type="protein sequence ID" value="maker-uti_cns_0045892-snap-gene-1.55-mRNA-1"/>
    <property type="gene ID" value="maker-uti_cns_0045892-snap-gene-1.55"/>
</dbReference>
<accession>A0A1I8J466</accession>
<keyword evidence="6" id="KW-1185">Reference proteome</keyword>
<dbReference type="AlphaFoldDB" id="A0A1I8J466"/>
<dbReference type="SUPFAM" id="SSF50978">
    <property type="entry name" value="WD40 repeat-like"/>
    <property type="match status" value="1"/>
</dbReference>
<feature type="compositionally biased region" description="Polar residues" evidence="5">
    <location>
        <begin position="212"/>
        <end position="227"/>
    </location>
</feature>
<protein>
    <submittedName>
        <fullName evidence="7">WD_REPEATS_REGION domain-containing protein</fullName>
    </submittedName>
</protein>
<keyword evidence="1 4" id="KW-0853">WD repeat</keyword>
<dbReference type="InterPro" id="IPR051858">
    <property type="entry name" value="WD_repeat_GAD-1"/>
</dbReference>
<dbReference type="InterPro" id="IPR001680">
    <property type="entry name" value="WD40_rpt"/>
</dbReference>
<feature type="repeat" description="WD" evidence="4">
    <location>
        <begin position="400"/>
        <end position="421"/>
    </location>
</feature>
<dbReference type="InterPro" id="IPR036322">
    <property type="entry name" value="WD40_repeat_dom_sf"/>
</dbReference>
<dbReference type="Gene3D" id="2.130.10.10">
    <property type="entry name" value="YVTN repeat-like/Quinoprotein amine dehydrogenase"/>
    <property type="match status" value="1"/>
</dbReference>
<feature type="repeat" description="WD" evidence="4">
    <location>
        <begin position="440"/>
        <end position="469"/>
    </location>
</feature>
<dbReference type="GO" id="GO:0035861">
    <property type="term" value="C:site of double-strand break"/>
    <property type="evidence" value="ECO:0007669"/>
    <property type="project" value="TreeGrafter"/>
</dbReference>
<dbReference type="SMART" id="SM00320">
    <property type="entry name" value="WD40"/>
    <property type="match status" value="6"/>
</dbReference>
<evidence type="ECO:0000256" key="5">
    <source>
        <dbReference type="SAM" id="MobiDB-lite"/>
    </source>
</evidence>
<keyword evidence="2" id="KW-0677">Repeat</keyword>
<sequence>MSSPPMHSPSTSAQGQDISNNDPDGSDIAAIMGFASFGKAGKLPTPSASNEAKKSQGKAKDKELPTDYMKVFEDSLRLARERNQQRQQDGSEDSARSALIGPSLPPPVSADDNLKAAEADKKKSKKDKKKKKHKKKKSKADSDNDGDRAEWVGPAIPDGFKAAGSTEPVAAADNDDGDTEQSPDEDTKAAKDDADTDEDDEASDADEVGPDSQAQQHRFVPRTSQINLDHRSGKPVVALGLDASGARVVSGGSDFSVRYWNFAGMDSACRPFKVLDQPCGSHQIRYVGFNATSDCVLVASGSAQLRLYGREGKLIAESVKGYQYISNPRSTPGHTHALLNAAWHPRDGAEFATCGMDNSLRLWDANNTEKMLQETRLKSSKEVIVPKSAQGRAVVPSACAYSPDGNQVFAGCIDGSIQAWDRRRRFINTCHLVQRAHGADTVTCLAFSYDGLCLLSRSMDDTLKLWDIRQINKPLFVRQDLSTQFEQTACGFAPNDRLFFTATSAPAKICEKDGRSPGQLVFFDRAAISSSSSGSASSESAADVLTCNFDSGVIRCLWHAKINQLLLSTANGKVCVLFDEKRSVNGARLCSTRPAKRGLDQDLLAYKGGYVRESLLTYDEETMRQVRQGKRKSKFYELESANSLAKGQRKLHQAEAPLSGPGYGGKLGQKGGTLHQYMLQQMVRKRGDDPADKDIRGAILRHNEEAQRNPMWTGVYAKTQPVPVFQDTPDEASEDNQGGASGSDEAKKPRLA</sequence>
<dbReference type="Pfam" id="PF00400">
    <property type="entry name" value="WD40"/>
    <property type="match status" value="3"/>
</dbReference>
<evidence type="ECO:0000256" key="2">
    <source>
        <dbReference type="ARBA" id="ARBA00022737"/>
    </source>
</evidence>
<dbReference type="InterPro" id="IPR015943">
    <property type="entry name" value="WD40/YVTN_repeat-like_dom_sf"/>
</dbReference>
<dbReference type="PANTHER" id="PTHR16017">
    <property type="entry name" value="GASTRULATION DEFECTIVE PROTEIN 1-RELATED"/>
    <property type="match status" value="1"/>
</dbReference>
<reference evidence="7" key="1">
    <citation type="submission" date="2016-11" db="UniProtKB">
        <authorList>
            <consortium name="WormBaseParasite"/>
        </authorList>
    </citation>
    <scope>IDENTIFICATION</scope>
</reference>
<evidence type="ECO:0000256" key="3">
    <source>
        <dbReference type="ARBA" id="ARBA00038343"/>
    </source>
</evidence>
<feature type="compositionally biased region" description="Basic residues" evidence="5">
    <location>
        <begin position="122"/>
        <end position="138"/>
    </location>
</feature>
<feature type="compositionally biased region" description="Low complexity" evidence="5">
    <location>
        <begin position="1"/>
        <end position="12"/>
    </location>
</feature>
<feature type="compositionally biased region" description="Basic and acidic residues" evidence="5">
    <location>
        <begin position="112"/>
        <end position="121"/>
    </location>
</feature>
<feature type="compositionally biased region" description="Acidic residues" evidence="5">
    <location>
        <begin position="194"/>
        <end position="209"/>
    </location>
</feature>
<dbReference type="PANTHER" id="PTHR16017:SF0">
    <property type="entry name" value="WD REPEAT-CONTAINING PROTEIN 70"/>
    <property type="match status" value="1"/>
</dbReference>
<comment type="similarity">
    <text evidence="3">Belongs to the WD repeat GAD-1 family.</text>
</comment>
<organism evidence="6 7">
    <name type="scientific">Macrostomum lignano</name>
    <dbReference type="NCBI Taxonomy" id="282301"/>
    <lineage>
        <taxon>Eukaryota</taxon>
        <taxon>Metazoa</taxon>
        <taxon>Spiralia</taxon>
        <taxon>Lophotrochozoa</taxon>
        <taxon>Platyhelminthes</taxon>
        <taxon>Rhabditophora</taxon>
        <taxon>Macrostomorpha</taxon>
        <taxon>Macrostomida</taxon>
        <taxon>Macrostomidae</taxon>
        <taxon>Macrostomum</taxon>
    </lineage>
</organism>
<evidence type="ECO:0000256" key="1">
    <source>
        <dbReference type="ARBA" id="ARBA00022574"/>
    </source>
</evidence>
<dbReference type="PROSITE" id="PS50082">
    <property type="entry name" value="WD_REPEATS_2"/>
    <property type="match status" value="3"/>
</dbReference>
<evidence type="ECO:0000313" key="7">
    <source>
        <dbReference type="WBParaSite" id="maker-uti_cns_0045892-snap-gene-1.55-mRNA-1"/>
    </source>
</evidence>
<feature type="region of interest" description="Disordered" evidence="5">
    <location>
        <begin position="1"/>
        <end position="227"/>
    </location>
</feature>
<evidence type="ECO:0000313" key="6">
    <source>
        <dbReference type="Proteomes" id="UP000095280"/>
    </source>
</evidence>
<feature type="region of interest" description="Disordered" evidence="5">
    <location>
        <begin position="720"/>
        <end position="752"/>
    </location>
</feature>
<feature type="compositionally biased region" description="Basic and acidic residues" evidence="5">
    <location>
        <begin position="51"/>
        <end position="84"/>
    </location>
</feature>
<feature type="repeat" description="WD" evidence="4">
    <location>
        <begin position="331"/>
        <end position="373"/>
    </location>
</feature>